<dbReference type="AlphaFoldDB" id="A0A3A4A051"/>
<dbReference type="RefSeq" id="WP_119931559.1">
    <property type="nucleotide sequence ID" value="NZ_QZEY01000027.1"/>
</dbReference>
<name>A0A3A4A051_9ACTN</name>
<dbReference type="Proteomes" id="UP000265768">
    <property type="component" value="Unassembled WGS sequence"/>
</dbReference>
<gene>
    <name evidence="1" type="ORF">D5H75_38455</name>
</gene>
<organism evidence="1 2">
    <name type="scientific">Bailinhaonella thermotolerans</name>
    <dbReference type="NCBI Taxonomy" id="1070861"/>
    <lineage>
        <taxon>Bacteria</taxon>
        <taxon>Bacillati</taxon>
        <taxon>Actinomycetota</taxon>
        <taxon>Actinomycetes</taxon>
        <taxon>Streptosporangiales</taxon>
        <taxon>Streptosporangiaceae</taxon>
        <taxon>Bailinhaonella</taxon>
    </lineage>
</organism>
<accession>A0A3A4A051</accession>
<keyword evidence="2" id="KW-1185">Reference proteome</keyword>
<sequence length="169" mass="18531">MSEPPLPEQFDDDDRAFLAAVRQALKRLADTHPVVPFTARPDQLYEHLMADADWTFVPDPDPLIGPLPGHLYFQHRRHAVDSEYADEYIVSIPAGLAVTDDDRRACLETAYVINALALGLPPIASDETFERLTVIAALSAATMDEIPEMAAVFAVAMGRAPSPLLIPPE</sequence>
<dbReference type="EMBL" id="QZEY01000027">
    <property type="protein sequence ID" value="RJL21098.1"/>
    <property type="molecule type" value="Genomic_DNA"/>
</dbReference>
<evidence type="ECO:0000313" key="1">
    <source>
        <dbReference type="EMBL" id="RJL21098.1"/>
    </source>
</evidence>
<proteinExistence type="predicted"/>
<evidence type="ECO:0000313" key="2">
    <source>
        <dbReference type="Proteomes" id="UP000265768"/>
    </source>
</evidence>
<reference evidence="1 2" key="1">
    <citation type="submission" date="2018-09" db="EMBL/GenBank/DDBJ databases">
        <title>YIM 75507 draft genome.</title>
        <authorList>
            <person name="Tang S."/>
            <person name="Feng Y."/>
        </authorList>
    </citation>
    <scope>NUCLEOTIDE SEQUENCE [LARGE SCALE GENOMIC DNA]</scope>
    <source>
        <strain evidence="1 2">YIM 75507</strain>
    </source>
</reference>
<protein>
    <submittedName>
        <fullName evidence="1">Uncharacterized protein</fullName>
    </submittedName>
</protein>
<comment type="caution">
    <text evidence="1">The sequence shown here is derived from an EMBL/GenBank/DDBJ whole genome shotgun (WGS) entry which is preliminary data.</text>
</comment>